<feature type="signal peptide" evidence="1">
    <location>
        <begin position="1"/>
        <end position="17"/>
    </location>
</feature>
<protein>
    <submittedName>
        <fullName evidence="2">Uncharacterized protein</fullName>
    </submittedName>
</protein>
<dbReference type="AlphaFoldDB" id="A0A5B7K883"/>
<proteinExistence type="predicted"/>
<dbReference type="EMBL" id="VSRR010142886">
    <property type="protein sequence ID" value="MPD04803.1"/>
    <property type="molecule type" value="Genomic_DNA"/>
</dbReference>
<name>A0A5B7K883_PORTR</name>
<reference evidence="2 3" key="1">
    <citation type="submission" date="2019-05" db="EMBL/GenBank/DDBJ databases">
        <title>Another draft genome of Portunus trituberculatus and its Hox gene families provides insights of decapod evolution.</title>
        <authorList>
            <person name="Jeong J.-H."/>
            <person name="Song I."/>
            <person name="Kim S."/>
            <person name="Choi T."/>
            <person name="Kim D."/>
            <person name="Ryu S."/>
            <person name="Kim W."/>
        </authorList>
    </citation>
    <scope>NUCLEOTIDE SEQUENCE [LARGE SCALE GENOMIC DNA]</scope>
    <source>
        <tissue evidence="2">Muscle</tissue>
    </source>
</reference>
<organism evidence="2 3">
    <name type="scientific">Portunus trituberculatus</name>
    <name type="common">Swimming crab</name>
    <name type="synonym">Neptunus trituberculatus</name>
    <dbReference type="NCBI Taxonomy" id="210409"/>
    <lineage>
        <taxon>Eukaryota</taxon>
        <taxon>Metazoa</taxon>
        <taxon>Ecdysozoa</taxon>
        <taxon>Arthropoda</taxon>
        <taxon>Crustacea</taxon>
        <taxon>Multicrustacea</taxon>
        <taxon>Malacostraca</taxon>
        <taxon>Eumalacostraca</taxon>
        <taxon>Eucarida</taxon>
        <taxon>Decapoda</taxon>
        <taxon>Pleocyemata</taxon>
        <taxon>Brachyura</taxon>
        <taxon>Eubrachyura</taxon>
        <taxon>Portunoidea</taxon>
        <taxon>Portunidae</taxon>
        <taxon>Portuninae</taxon>
        <taxon>Portunus</taxon>
    </lineage>
</organism>
<evidence type="ECO:0000313" key="3">
    <source>
        <dbReference type="Proteomes" id="UP000324222"/>
    </source>
</evidence>
<comment type="caution">
    <text evidence="2">The sequence shown here is derived from an EMBL/GenBank/DDBJ whole genome shotgun (WGS) entry which is preliminary data.</text>
</comment>
<accession>A0A5B7K883</accession>
<feature type="chain" id="PRO_5022919424" evidence="1">
    <location>
        <begin position="18"/>
        <end position="77"/>
    </location>
</feature>
<evidence type="ECO:0000256" key="1">
    <source>
        <dbReference type="SAM" id="SignalP"/>
    </source>
</evidence>
<evidence type="ECO:0000313" key="2">
    <source>
        <dbReference type="EMBL" id="MPD04803.1"/>
    </source>
</evidence>
<keyword evidence="1" id="KW-0732">Signal</keyword>
<sequence>MMILLMLTLFNLKPENSLSLLQSPSCLNPRGVSIISFLVPHGLTSSPSFTYQAAPTTPSITSSSSILLSTSKFKQIQ</sequence>
<keyword evidence="3" id="KW-1185">Reference proteome</keyword>
<gene>
    <name evidence="2" type="ORF">E2C01_100512</name>
</gene>
<dbReference type="Proteomes" id="UP000324222">
    <property type="component" value="Unassembled WGS sequence"/>
</dbReference>